<evidence type="ECO:0000256" key="2">
    <source>
        <dbReference type="ARBA" id="ARBA00023043"/>
    </source>
</evidence>
<feature type="repeat" description="ANK" evidence="3">
    <location>
        <begin position="166"/>
        <end position="198"/>
    </location>
</feature>
<dbReference type="Gene3D" id="1.25.40.20">
    <property type="entry name" value="Ankyrin repeat-containing domain"/>
    <property type="match status" value="3"/>
</dbReference>
<feature type="repeat" description="ANK" evidence="3">
    <location>
        <begin position="233"/>
        <end position="265"/>
    </location>
</feature>
<evidence type="ECO:0000256" key="1">
    <source>
        <dbReference type="ARBA" id="ARBA00022737"/>
    </source>
</evidence>
<feature type="repeat" description="ANK" evidence="3">
    <location>
        <begin position="100"/>
        <end position="132"/>
    </location>
</feature>
<protein>
    <submittedName>
        <fullName evidence="4">Uncharacterized protein</fullName>
    </submittedName>
</protein>
<proteinExistence type="predicted"/>
<organism evidence="4 5">
    <name type="scientific">Talaromyces rugulosus</name>
    <name type="common">Penicillium rugulosum</name>
    <dbReference type="NCBI Taxonomy" id="121627"/>
    <lineage>
        <taxon>Eukaryota</taxon>
        <taxon>Fungi</taxon>
        <taxon>Dikarya</taxon>
        <taxon>Ascomycota</taxon>
        <taxon>Pezizomycotina</taxon>
        <taxon>Eurotiomycetes</taxon>
        <taxon>Eurotiomycetidae</taxon>
        <taxon>Eurotiales</taxon>
        <taxon>Trichocomaceae</taxon>
        <taxon>Talaromyces</taxon>
        <taxon>Talaromyces sect. Islandici</taxon>
    </lineage>
</organism>
<accession>A0A7H8R108</accession>
<evidence type="ECO:0000313" key="5">
    <source>
        <dbReference type="Proteomes" id="UP000509510"/>
    </source>
</evidence>
<dbReference type="PROSITE" id="PS50088">
    <property type="entry name" value="ANK_REPEAT"/>
    <property type="match status" value="7"/>
</dbReference>
<dbReference type="OrthoDB" id="4227299at2759"/>
<gene>
    <name evidence="4" type="ORF">TRUGW13939_07019</name>
</gene>
<feature type="repeat" description="ANK" evidence="3">
    <location>
        <begin position="66"/>
        <end position="98"/>
    </location>
</feature>
<keyword evidence="5" id="KW-1185">Reference proteome</keyword>
<sequence>MYNFAYYGSLSMFRLLLDHSPEYAYLPDEERVAPVCIAARQGHAELVRLLVDECKVSVNVTCKHFNNTTPLHHATAGGNIGIVRILLQNGANPDARGGDLNASPLCIAAHIRSYPIVKLLIENGADVNVADNGGLFPLHHAAHNGHMEMVSLLLKHGAKVDPHENNRKSPLWLAAQFEKTEIVRVLLENGANPETTDIKFARRPLHQAALGGHLEIASMLLKEKVEVDAVDGGGCTPLLLAAHKGHLELVKMLLEAEANVNLAENYGTNALWIAAQLGFTKIVKVLLSYNSFVSSAGPSKRYPIHQAAQNGHLEVVKLLVEYDPGCVNCQDEQGSTPLDISTMGNNPDNRAIMDYLCGFWCLT</sequence>
<name>A0A7H8R108_TALRU</name>
<keyword evidence="1" id="KW-0677">Repeat</keyword>
<feature type="repeat" description="ANK" evidence="3">
    <location>
        <begin position="200"/>
        <end position="232"/>
    </location>
</feature>
<dbReference type="PRINTS" id="PR01415">
    <property type="entry name" value="ANKYRIN"/>
</dbReference>
<dbReference type="GeneID" id="55994512"/>
<dbReference type="SUPFAM" id="SSF48403">
    <property type="entry name" value="Ankyrin repeat"/>
    <property type="match status" value="1"/>
</dbReference>
<dbReference type="InterPro" id="IPR002110">
    <property type="entry name" value="Ankyrin_rpt"/>
</dbReference>
<reference evidence="5" key="1">
    <citation type="submission" date="2020-06" db="EMBL/GenBank/DDBJ databases">
        <title>A chromosome-scale genome assembly of Talaromyces rugulosus W13939.</title>
        <authorList>
            <person name="Wang B."/>
            <person name="Guo L."/>
            <person name="Ye K."/>
            <person name="Wang L."/>
        </authorList>
    </citation>
    <scope>NUCLEOTIDE SEQUENCE [LARGE SCALE GENOMIC DNA]</scope>
    <source>
        <strain evidence="5">W13939</strain>
    </source>
</reference>
<dbReference type="Proteomes" id="UP000509510">
    <property type="component" value="Chromosome IV"/>
</dbReference>
<dbReference type="RefSeq" id="XP_035346054.1">
    <property type="nucleotide sequence ID" value="XM_035490161.1"/>
</dbReference>
<keyword evidence="2 3" id="KW-0040">ANK repeat</keyword>
<dbReference type="KEGG" id="trg:TRUGW13939_07019"/>
<dbReference type="EMBL" id="CP055901">
    <property type="protein sequence ID" value="QKX59877.1"/>
    <property type="molecule type" value="Genomic_DNA"/>
</dbReference>
<feature type="repeat" description="ANK" evidence="3">
    <location>
        <begin position="299"/>
        <end position="321"/>
    </location>
</feature>
<dbReference type="PROSITE" id="PS50297">
    <property type="entry name" value="ANK_REP_REGION"/>
    <property type="match status" value="7"/>
</dbReference>
<dbReference type="SMART" id="SM00248">
    <property type="entry name" value="ANK"/>
    <property type="match status" value="9"/>
</dbReference>
<dbReference type="PANTHER" id="PTHR24198">
    <property type="entry name" value="ANKYRIN REPEAT AND PROTEIN KINASE DOMAIN-CONTAINING PROTEIN"/>
    <property type="match status" value="1"/>
</dbReference>
<dbReference type="Pfam" id="PF12796">
    <property type="entry name" value="Ank_2"/>
    <property type="match status" value="4"/>
</dbReference>
<evidence type="ECO:0000313" key="4">
    <source>
        <dbReference type="EMBL" id="QKX59877.1"/>
    </source>
</evidence>
<dbReference type="AlphaFoldDB" id="A0A7H8R108"/>
<evidence type="ECO:0000256" key="3">
    <source>
        <dbReference type="PROSITE-ProRule" id="PRU00023"/>
    </source>
</evidence>
<feature type="repeat" description="ANK" evidence="3">
    <location>
        <begin position="133"/>
        <end position="165"/>
    </location>
</feature>
<dbReference type="PANTHER" id="PTHR24198:SF165">
    <property type="entry name" value="ANKYRIN REPEAT-CONTAINING PROTEIN-RELATED"/>
    <property type="match status" value="1"/>
</dbReference>
<dbReference type="InterPro" id="IPR036770">
    <property type="entry name" value="Ankyrin_rpt-contain_sf"/>
</dbReference>